<dbReference type="PANTHER" id="PTHR15503:SF45">
    <property type="entry name" value="RNA-DIRECTED DNA POLYMERASE HOMOLOG"/>
    <property type="match status" value="1"/>
</dbReference>
<keyword evidence="2" id="KW-0548">Nucleotidyltransferase</keyword>
<comment type="caution">
    <text evidence="2">The sequence shown here is derived from an EMBL/GenBank/DDBJ whole genome shotgun (WGS) entry which is preliminary data.</text>
</comment>
<dbReference type="SUPFAM" id="SSF50630">
    <property type="entry name" value="Acid proteases"/>
    <property type="match status" value="1"/>
</dbReference>
<evidence type="ECO:0000313" key="2">
    <source>
        <dbReference type="EMBL" id="GEU93188.1"/>
    </source>
</evidence>
<accession>A0A6L2P3U7</accession>
<dbReference type="Gene3D" id="2.40.70.10">
    <property type="entry name" value="Acid Proteases"/>
    <property type="match status" value="1"/>
</dbReference>
<dbReference type="Gene3D" id="3.30.70.270">
    <property type="match status" value="1"/>
</dbReference>
<dbReference type="Pfam" id="PF08284">
    <property type="entry name" value="RVP_2"/>
    <property type="match status" value="1"/>
</dbReference>
<dbReference type="InterPro" id="IPR043502">
    <property type="entry name" value="DNA/RNA_pol_sf"/>
</dbReference>
<dbReference type="AlphaFoldDB" id="A0A6L2P3U7"/>
<dbReference type="InterPro" id="IPR043128">
    <property type="entry name" value="Rev_trsase/Diguanyl_cyclase"/>
</dbReference>
<feature type="domain" description="Reverse transcriptase/retrotransposon-derived protein RNase H-like" evidence="1">
    <location>
        <begin position="290"/>
        <end position="341"/>
    </location>
</feature>
<gene>
    <name evidence="2" type="ORF">Tci_065166</name>
</gene>
<dbReference type="Pfam" id="PF17919">
    <property type="entry name" value="RT_RNaseH_2"/>
    <property type="match status" value="1"/>
</dbReference>
<reference evidence="2" key="1">
    <citation type="journal article" date="2019" name="Sci. Rep.">
        <title>Draft genome of Tanacetum cinerariifolium, the natural source of mosquito coil.</title>
        <authorList>
            <person name="Yamashiro T."/>
            <person name="Shiraishi A."/>
            <person name="Satake H."/>
            <person name="Nakayama K."/>
        </authorList>
    </citation>
    <scope>NUCLEOTIDE SEQUENCE</scope>
</reference>
<keyword evidence="2" id="KW-0695">RNA-directed DNA polymerase</keyword>
<dbReference type="InterPro" id="IPR032567">
    <property type="entry name" value="RTL1-rel"/>
</dbReference>
<dbReference type="SUPFAM" id="SSF56672">
    <property type="entry name" value="DNA/RNA polymerases"/>
    <property type="match status" value="1"/>
</dbReference>
<proteinExistence type="predicted"/>
<dbReference type="Gene3D" id="3.10.10.10">
    <property type="entry name" value="HIV Type 1 Reverse Transcriptase, subunit A, domain 1"/>
    <property type="match status" value="1"/>
</dbReference>
<dbReference type="EMBL" id="BKCJ010010796">
    <property type="protein sequence ID" value="GEU93188.1"/>
    <property type="molecule type" value="Genomic_DNA"/>
</dbReference>
<evidence type="ECO:0000259" key="1">
    <source>
        <dbReference type="Pfam" id="PF17919"/>
    </source>
</evidence>
<organism evidence="2">
    <name type="scientific">Tanacetum cinerariifolium</name>
    <name type="common">Dalmatian daisy</name>
    <name type="synonym">Chrysanthemum cinerariifolium</name>
    <dbReference type="NCBI Taxonomy" id="118510"/>
    <lineage>
        <taxon>Eukaryota</taxon>
        <taxon>Viridiplantae</taxon>
        <taxon>Streptophyta</taxon>
        <taxon>Embryophyta</taxon>
        <taxon>Tracheophyta</taxon>
        <taxon>Spermatophyta</taxon>
        <taxon>Magnoliopsida</taxon>
        <taxon>eudicotyledons</taxon>
        <taxon>Gunneridae</taxon>
        <taxon>Pentapetalae</taxon>
        <taxon>asterids</taxon>
        <taxon>campanulids</taxon>
        <taxon>Asterales</taxon>
        <taxon>Asteraceae</taxon>
        <taxon>Asteroideae</taxon>
        <taxon>Anthemideae</taxon>
        <taxon>Anthemidinae</taxon>
        <taxon>Tanacetum</taxon>
    </lineage>
</organism>
<dbReference type="GO" id="GO:0003964">
    <property type="term" value="F:RNA-directed DNA polymerase activity"/>
    <property type="evidence" value="ECO:0007669"/>
    <property type="project" value="UniProtKB-KW"/>
</dbReference>
<name>A0A6L2P3U7_TANCI</name>
<dbReference type="InterPro" id="IPR041577">
    <property type="entry name" value="RT_RNaseH_2"/>
</dbReference>
<dbReference type="InterPro" id="IPR021109">
    <property type="entry name" value="Peptidase_aspartic_dom_sf"/>
</dbReference>
<sequence>MCPKERNQQNEGAHAVRTYVVVENPQQNPNVVTSTFLLNDHYACILFDSGTEKSFVSSAFTPYIYIALIALNTSYEVELADGQVVSTNIVLRGCTLVLISHVIKIDLLLTRLGSFDVIVGMDWLAYHQTVIDCYEKIFRIPLLNGKILEVQGEKPEKDPRLLSCIKADEKKLEDIRIVRDFPEVFPDDLSALSEMIELSNQLKELQEKGFIRPSHSSWEAPVLFVKKKDDALRMYIDYRELNKLTIKNCYPLPRIDYLFNQLQGARFIENFSKITKPLTLLTQKNKTYVWGDKQEEAFCILKEKLCNAPVLALPDGPNDFVVYRDASNQGFGCVLMQRGKKELNMHQRRWIKLLSDYECEIKYHPGKANVVADALSRKERLRPRRVRAMRMTIQSGLKTKILEEQREDFKTPAEWLIGLETHFERRNDGGIYFFDRIWIPSVGGIRKLIMDEAHTSRGRVLLKVSPWKGVVKLGRKGKLAHDSYLQVPLKEIKFDDKLYFVEGPVKIVDRQVKKLKQSWIPIVKEDDDRIFTLDEPFEEMGSKAIERYENVPLREMDQDSTHMVAVSKVPMFKPGEFENWRMRIEQCIQMVKYALWEVIENGETLPKNTSYGRCDRSDAYYIYTRQCSKKTREKLSQEDINQKLLRSLSPEWNTHTVVWRNKPDLDSMSMDDLYKNLKVFEPEVKGISSSNSSTQNMAFVSSLNNNSTSTNGAVNTAHGVSTASTQVNAANFTNIDNLSNVVIYAFLASQPHSPQLVNKDLEKIHPDDLEEMDSKWQMVMLTMRAKRFLKKTGRKLTVNGNVTIGFNKTNMECYNCHKREHFAREYKALRTQDTKQKESTIRNVPVETTTSKALVSCDDLGNMSYLIYYKEIDEGYVAFGGNPKGGKIIDKEAFNTACYVQNRVLVVKPHNKTPYELFHGRTPALSFMRPFGCHVTILNTKDHLGKFNGKADERFFVGYSLNSKAC</sequence>
<dbReference type="CDD" id="cd00303">
    <property type="entry name" value="retropepsin_like"/>
    <property type="match status" value="1"/>
</dbReference>
<keyword evidence="2" id="KW-0808">Transferase</keyword>
<protein>
    <submittedName>
        <fullName evidence="2">Putative reverse transcriptase domain-containing protein</fullName>
    </submittedName>
</protein>
<dbReference type="PANTHER" id="PTHR15503">
    <property type="entry name" value="LDOC1 RELATED"/>
    <property type="match status" value="1"/>
</dbReference>